<dbReference type="InterPro" id="IPR007354">
    <property type="entry name" value="CruF-like"/>
</dbReference>
<evidence type="ECO:0008006" key="4">
    <source>
        <dbReference type="Google" id="ProtNLM"/>
    </source>
</evidence>
<feature type="transmembrane region" description="Helical" evidence="1">
    <location>
        <begin position="20"/>
        <end position="41"/>
    </location>
</feature>
<evidence type="ECO:0000313" key="2">
    <source>
        <dbReference type="EMBL" id="GAA5183894.1"/>
    </source>
</evidence>
<comment type="caution">
    <text evidence="2">The sequence shown here is derived from an EMBL/GenBank/DDBJ whole genome shotgun (WGS) entry which is preliminary data.</text>
</comment>
<dbReference type="PANTHER" id="PTHR39419:SF1">
    <property type="entry name" value="SLL0814 PROTEIN"/>
    <property type="match status" value="1"/>
</dbReference>
<accession>A0ABP9RRH9</accession>
<feature type="transmembrane region" description="Helical" evidence="1">
    <location>
        <begin position="244"/>
        <end position="262"/>
    </location>
</feature>
<proteinExistence type="predicted"/>
<organism evidence="2 3">
    <name type="scientific">Rugosimonospora acidiphila</name>
    <dbReference type="NCBI Taxonomy" id="556531"/>
    <lineage>
        <taxon>Bacteria</taxon>
        <taxon>Bacillati</taxon>
        <taxon>Actinomycetota</taxon>
        <taxon>Actinomycetes</taxon>
        <taxon>Micromonosporales</taxon>
        <taxon>Micromonosporaceae</taxon>
        <taxon>Rugosimonospora</taxon>
    </lineage>
</organism>
<name>A0ABP9RRH9_9ACTN</name>
<reference evidence="3" key="1">
    <citation type="journal article" date="2019" name="Int. J. Syst. Evol. Microbiol.">
        <title>The Global Catalogue of Microorganisms (GCM) 10K type strain sequencing project: providing services to taxonomists for standard genome sequencing and annotation.</title>
        <authorList>
            <consortium name="The Broad Institute Genomics Platform"/>
            <consortium name="The Broad Institute Genome Sequencing Center for Infectious Disease"/>
            <person name="Wu L."/>
            <person name="Ma J."/>
        </authorList>
    </citation>
    <scope>NUCLEOTIDE SEQUENCE [LARGE SCALE GENOMIC DNA]</scope>
    <source>
        <strain evidence="3">JCM 18304</strain>
    </source>
</reference>
<keyword evidence="1" id="KW-0472">Membrane</keyword>
<feature type="transmembrane region" description="Helical" evidence="1">
    <location>
        <begin position="210"/>
        <end position="232"/>
    </location>
</feature>
<feature type="transmembrane region" description="Helical" evidence="1">
    <location>
        <begin position="165"/>
        <end position="183"/>
    </location>
</feature>
<keyword evidence="1" id="KW-0812">Transmembrane</keyword>
<sequence length="287" mass="29179">MPLGGLVLIQIGYPLTHGDARAGLVVTTVLLGFAISVGHALATRGARVAVALVVVAGAGGLAVEALGVRTGFPFGRYAYSGALGPRLFGVPLVIPLAWAWMAWPAWLAAARLTRPRAGRTARARTGLAGAGLAGTRLGRTGLGRTGLGRAGLGRAGLGRAGLGRAVVRIALAGLGLAAWDLFLDPQMVAAGYWRWRHPTPGLAGIPYTNYLGWLVVAVLMMALFAAVAGSRVRVGGPGVDAPMSALYLWTYLSSVLAHAVFLGLPGSAAAGAVGMGLVAVPLAVALW</sequence>
<evidence type="ECO:0000313" key="3">
    <source>
        <dbReference type="Proteomes" id="UP001501570"/>
    </source>
</evidence>
<keyword evidence="3" id="KW-1185">Reference proteome</keyword>
<dbReference type="Proteomes" id="UP001501570">
    <property type="component" value="Unassembled WGS sequence"/>
</dbReference>
<evidence type="ECO:0000256" key="1">
    <source>
        <dbReference type="SAM" id="Phobius"/>
    </source>
</evidence>
<feature type="transmembrane region" description="Helical" evidence="1">
    <location>
        <begin position="268"/>
        <end position="286"/>
    </location>
</feature>
<protein>
    <recommendedName>
        <fullName evidence="4">Carotenoid biosynthesis protein</fullName>
    </recommendedName>
</protein>
<feature type="transmembrane region" description="Helical" evidence="1">
    <location>
        <begin position="88"/>
        <end position="109"/>
    </location>
</feature>
<dbReference type="PANTHER" id="PTHR39419">
    <property type="entry name" value="SLL0814 PROTEIN"/>
    <property type="match status" value="1"/>
</dbReference>
<gene>
    <name evidence="2" type="ORF">GCM10023322_24190</name>
</gene>
<keyword evidence="1" id="KW-1133">Transmembrane helix</keyword>
<dbReference type="Pfam" id="PF04240">
    <property type="entry name" value="Caroten_synth"/>
    <property type="match status" value="2"/>
</dbReference>
<feature type="transmembrane region" description="Helical" evidence="1">
    <location>
        <begin position="48"/>
        <end position="68"/>
    </location>
</feature>
<dbReference type="EMBL" id="BAABJQ010000006">
    <property type="protein sequence ID" value="GAA5183894.1"/>
    <property type="molecule type" value="Genomic_DNA"/>
</dbReference>